<accession>A0ABR8IW58</accession>
<keyword evidence="1" id="KW-0175">Coiled coil</keyword>
<evidence type="ECO:0000256" key="1">
    <source>
        <dbReference type="SAM" id="Coils"/>
    </source>
</evidence>
<name>A0ABR8IW58_APHFL</name>
<dbReference type="GeneID" id="78219838"/>
<protein>
    <submittedName>
        <fullName evidence="2">Uncharacterized protein</fullName>
    </submittedName>
</protein>
<proteinExistence type="predicted"/>
<organism evidence="2 3">
    <name type="scientific">Aphanizomenon flos-aquae FACHB-1249</name>
    <dbReference type="NCBI Taxonomy" id="2692889"/>
    <lineage>
        <taxon>Bacteria</taxon>
        <taxon>Bacillati</taxon>
        <taxon>Cyanobacteriota</taxon>
        <taxon>Cyanophyceae</taxon>
        <taxon>Nostocales</taxon>
        <taxon>Aphanizomenonaceae</taxon>
        <taxon>Aphanizomenon</taxon>
    </lineage>
</organism>
<sequence>MENKNQRKSIPSLNQRINEHQEKIKIEYEKYYPNQGLIRHWENEIKAFEKGIQQAVKRLGK</sequence>
<gene>
    <name evidence="2" type="ORF">H6G43_17010</name>
</gene>
<dbReference type="EMBL" id="JACJTM010000046">
    <property type="protein sequence ID" value="MBD2686877.1"/>
    <property type="molecule type" value="Genomic_DNA"/>
</dbReference>
<dbReference type="Proteomes" id="UP000660270">
    <property type="component" value="Unassembled WGS sequence"/>
</dbReference>
<evidence type="ECO:0000313" key="2">
    <source>
        <dbReference type="EMBL" id="MBD2686877.1"/>
    </source>
</evidence>
<feature type="coiled-coil region" evidence="1">
    <location>
        <begin position="3"/>
        <end position="58"/>
    </location>
</feature>
<evidence type="ECO:0000313" key="3">
    <source>
        <dbReference type="Proteomes" id="UP000660270"/>
    </source>
</evidence>
<reference evidence="2 3" key="1">
    <citation type="journal article" date="2020" name="ISME J.">
        <title>Comparative genomics reveals insights into cyanobacterial evolution and habitat adaptation.</title>
        <authorList>
            <person name="Chen M.Y."/>
            <person name="Teng W.K."/>
            <person name="Zhao L."/>
            <person name="Hu C.X."/>
            <person name="Zhou Y.K."/>
            <person name="Han B.P."/>
            <person name="Song L.R."/>
            <person name="Shu W.S."/>
        </authorList>
    </citation>
    <scope>NUCLEOTIDE SEQUENCE [LARGE SCALE GENOMIC DNA]</scope>
    <source>
        <strain evidence="2 3">FACHB-1249</strain>
    </source>
</reference>
<keyword evidence="3" id="KW-1185">Reference proteome</keyword>
<dbReference type="RefSeq" id="WP_190387856.1">
    <property type="nucleotide sequence ID" value="NZ_JACJTM010000046.1"/>
</dbReference>
<comment type="caution">
    <text evidence="2">The sequence shown here is derived from an EMBL/GenBank/DDBJ whole genome shotgun (WGS) entry which is preliminary data.</text>
</comment>